<dbReference type="AlphaFoldDB" id="A0AA37TLK5"/>
<keyword evidence="1" id="KW-0472">Membrane</keyword>
<feature type="transmembrane region" description="Helical" evidence="1">
    <location>
        <begin position="75"/>
        <end position="94"/>
    </location>
</feature>
<sequence length="116" mass="12795">MIASALDHTVLDLALLIEFGGSLLVVAGCAHGLFVLFRNRGSRESIVRARLLVADSIIAALGFKTAATLLKTIELRTWDAILMFAAIFALRTLIKRVLAWEEERLRARAALRASEY</sequence>
<reference evidence="3" key="1">
    <citation type="journal article" date="2019" name="Int. J. Syst. Evol. Microbiol.">
        <title>The Global Catalogue of Microorganisms (GCM) 10K type strain sequencing project: providing services to taxonomists for standard genome sequencing and annotation.</title>
        <authorList>
            <consortium name="The Broad Institute Genomics Platform"/>
            <consortium name="The Broad Institute Genome Sequencing Center for Infectious Disease"/>
            <person name="Wu L."/>
            <person name="Ma J."/>
        </authorList>
    </citation>
    <scope>NUCLEOTIDE SEQUENCE [LARGE SCALE GENOMIC DNA]</scope>
    <source>
        <strain evidence="3">NBRC 103632</strain>
    </source>
</reference>
<gene>
    <name evidence="2" type="ORF">GCM10007890_37140</name>
</gene>
<evidence type="ECO:0000313" key="3">
    <source>
        <dbReference type="Proteomes" id="UP001157440"/>
    </source>
</evidence>
<keyword evidence="1" id="KW-0812">Transmembrane</keyword>
<keyword evidence="3" id="KW-1185">Reference proteome</keyword>
<dbReference type="Proteomes" id="UP001157440">
    <property type="component" value="Unassembled WGS sequence"/>
</dbReference>
<comment type="caution">
    <text evidence="2">The sequence shown here is derived from an EMBL/GenBank/DDBJ whole genome shotgun (WGS) entry which is preliminary data.</text>
</comment>
<proteinExistence type="predicted"/>
<protein>
    <recommendedName>
        <fullName evidence="4">DUF1622 domain-containing protein</fullName>
    </recommendedName>
</protein>
<organism evidence="2 3">
    <name type="scientific">Methylobacterium tardum</name>
    <dbReference type="NCBI Taxonomy" id="374432"/>
    <lineage>
        <taxon>Bacteria</taxon>
        <taxon>Pseudomonadati</taxon>
        <taxon>Pseudomonadota</taxon>
        <taxon>Alphaproteobacteria</taxon>
        <taxon>Hyphomicrobiales</taxon>
        <taxon>Methylobacteriaceae</taxon>
        <taxon>Methylobacterium</taxon>
    </lineage>
</organism>
<keyword evidence="1" id="KW-1133">Transmembrane helix</keyword>
<feature type="transmembrane region" description="Helical" evidence="1">
    <location>
        <begin position="13"/>
        <end position="37"/>
    </location>
</feature>
<dbReference type="EMBL" id="BSPL01000018">
    <property type="protein sequence ID" value="GLS71701.1"/>
    <property type="molecule type" value="Genomic_DNA"/>
</dbReference>
<name>A0AA37TLK5_9HYPH</name>
<accession>A0AA37TLK5</accession>
<dbReference type="Pfam" id="PF07784">
    <property type="entry name" value="DUF1622"/>
    <property type="match status" value="1"/>
</dbReference>
<evidence type="ECO:0008006" key="4">
    <source>
        <dbReference type="Google" id="ProtNLM"/>
    </source>
</evidence>
<dbReference type="RefSeq" id="WP_238198830.1">
    <property type="nucleotide sequence ID" value="NZ_BPQZ01000027.1"/>
</dbReference>
<feature type="transmembrane region" description="Helical" evidence="1">
    <location>
        <begin position="49"/>
        <end position="69"/>
    </location>
</feature>
<evidence type="ECO:0000313" key="2">
    <source>
        <dbReference type="EMBL" id="GLS71701.1"/>
    </source>
</evidence>
<evidence type="ECO:0000256" key="1">
    <source>
        <dbReference type="SAM" id="Phobius"/>
    </source>
</evidence>
<dbReference type="InterPro" id="IPR012427">
    <property type="entry name" value="DUF1622"/>
</dbReference>